<evidence type="ECO:0000256" key="2">
    <source>
        <dbReference type="ARBA" id="ARBA00039140"/>
    </source>
</evidence>
<dbReference type="Pfam" id="PF01339">
    <property type="entry name" value="CheB_methylest"/>
    <property type="match status" value="1"/>
</dbReference>
<evidence type="ECO:0000259" key="5">
    <source>
        <dbReference type="PROSITE" id="PS50122"/>
    </source>
</evidence>
<dbReference type="PATRIC" id="fig|1114963.3.peg.2260"/>
<name>A0A0J7XUQ5_9SPHN</name>
<accession>A0A0J7XUQ5</accession>
<proteinExistence type="predicted"/>
<dbReference type="InterPro" id="IPR035909">
    <property type="entry name" value="CheB_C"/>
</dbReference>
<dbReference type="GO" id="GO:0008984">
    <property type="term" value="F:protein-glutamate methylesterase activity"/>
    <property type="evidence" value="ECO:0007669"/>
    <property type="project" value="UniProtKB-EC"/>
</dbReference>
<dbReference type="EMBL" id="JACU01000005">
    <property type="protein sequence ID" value="KMS54798.1"/>
    <property type="molecule type" value="Genomic_DNA"/>
</dbReference>
<dbReference type="GO" id="GO:0005737">
    <property type="term" value="C:cytoplasm"/>
    <property type="evidence" value="ECO:0007669"/>
    <property type="project" value="InterPro"/>
</dbReference>
<dbReference type="PANTHER" id="PTHR42872:SF6">
    <property type="entry name" value="PROTEIN-GLUTAMATE METHYLESTERASE_PROTEIN-GLUTAMINE GLUTAMINASE"/>
    <property type="match status" value="1"/>
</dbReference>
<evidence type="ECO:0000256" key="4">
    <source>
        <dbReference type="PROSITE-ProRule" id="PRU00050"/>
    </source>
</evidence>
<dbReference type="EC" id="3.1.1.61" evidence="2"/>
<dbReference type="PANTHER" id="PTHR42872">
    <property type="entry name" value="PROTEIN-GLUTAMATE METHYLESTERASE/PROTEIN-GLUTAMINE GLUTAMINASE"/>
    <property type="match status" value="1"/>
</dbReference>
<dbReference type="Proteomes" id="UP000052268">
    <property type="component" value="Unassembled WGS sequence"/>
</dbReference>
<keyword evidence="7" id="KW-1185">Reference proteome</keyword>
<dbReference type="OrthoDB" id="9791760at2"/>
<evidence type="ECO:0000313" key="6">
    <source>
        <dbReference type="EMBL" id="KMS54798.1"/>
    </source>
</evidence>
<dbReference type="PROSITE" id="PS50122">
    <property type="entry name" value="CHEB"/>
    <property type="match status" value="1"/>
</dbReference>
<dbReference type="GO" id="GO:0006935">
    <property type="term" value="P:chemotaxis"/>
    <property type="evidence" value="ECO:0007669"/>
    <property type="project" value="UniProtKB-UniRule"/>
</dbReference>
<feature type="active site" evidence="4">
    <location>
        <position position="5"/>
    </location>
</feature>
<sequence>MIGASAGAIQALLHILPALPEDYTLPVLIVVHVPAGRRSELTALFAAKCRLPVAEGEDKEPILPGTVTFAPPDYHMLVEPGGTISLSRDEQVFFSRPSIDVLFESAADAYGPALVGVVLTGANEDGAQGLAAVAQAGGVTLVQDPASAYARAMPEAALKACRAARRMSLDGIVAALLAAGRR</sequence>
<dbReference type="SUPFAM" id="SSF52738">
    <property type="entry name" value="Methylesterase CheB, C-terminal domain"/>
    <property type="match status" value="1"/>
</dbReference>
<comment type="caution">
    <text evidence="6">The sequence shown here is derived from an EMBL/GenBank/DDBJ whole genome shotgun (WGS) entry which is preliminary data.</text>
</comment>
<evidence type="ECO:0000313" key="7">
    <source>
        <dbReference type="Proteomes" id="UP000052268"/>
    </source>
</evidence>
<dbReference type="AlphaFoldDB" id="A0A0J7XUQ5"/>
<organism evidence="6 7">
    <name type="scientific">Novosphingobium barchaimii LL02</name>
    <dbReference type="NCBI Taxonomy" id="1114963"/>
    <lineage>
        <taxon>Bacteria</taxon>
        <taxon>Pseudomonadati</taxon>
        <taxon>Pseudomonadota</taxon>
        <taxon>Alphaproteobacteria</taxon>
        <taxon>Sphingomonadales</taxon>
        <taxon>Sphingomonadaceae</taxon>
        <taxon>Novosphingobium</taxon>
    </lineage>
</organism>
<protein>
    <recommendedName>
        <fullName evidence="2">protein-glutamate methylesterase</fullName>
        <ecNumber evidence="2">3.1.1.61</ecNumber>
    </recommendedName>
</protein>
<evidence type="ECO:0000256" key="1">
    <source>
        <dbReference type="ARBA" id="ARBA00022801"/>
    </source>
</evidence>
<dbReference type="InterPro" id="IPR000673">
    <property type="entry name" value="Sig_transdc_resp-reg_Me-estase"/>
</dbReference>
<dbReference type="CDD" id="cd16433">
    <property type="entry name" value="CheB"/>
    <property type="match status" value="1"/>
</dbReference>
<keyword evidence="1 4" id="KW-0378">Hydrolase</keyword>
<dbReference type="Gene3D" id="3.40.50.180">
    <property type="entry name" value="Methylesterase CheB, C-terminal domain"/>
    <property type="match status" value="1"/>
</dbReference>
<reference evidence="6 7" key="1">
    <citation type="journal article" date="2015" name="G3 (Bethesda)">
        <title>Insights into Ongoing Evolution of the Hexachlorocyclohexane Catabolic Pathway from Comparative Genomics of Ten Sphingomonadaceae Strains.</title>
        <authorList>
            <person name="Pearce S.L."/>
            <person name="Oakeshott J.G."/>
            <person name="Pandey G."/>
        </authorList>
    </citation>
    <scope>NUCLEOTIDE SEQUENCE [LARGE SCALE GENOMIC DNA]</scope>
    <source>
        <strain evidence="6 7">LL02</strain>
    </source>
</reference>
<dbReference type="GO" id="GO:0000156">
    <property type="term" value="F:phosphorelay response regulator activity"/>
    <property type="evidence" value="ECO:0007669"/>
    <property type="project" value="InterPro"/>
</dbReference>
<feature type="domain" description="CheB-type methylesterase" evidence="5">
    <location>
        <begin position="1"/>
        <end position="182"/>
    </location>
</feature>
<comment type="catalytic activity">
    <reaction evidence="3">
        <text>[protein]-L-glutamate 5-O-methyl ester + H2O = L-glutamyl-[protein] + methanol + H(+)</text>
        <dbReference type="Rhea" id="RHEA:23236"/>
        <dbReference type="Rhea" id="RHEA-COMP:10208"/>
        <dbReference type="Rhea" id="RHEA-COMP:10311"/>
        <dbReference type="ChEBI" id="CHEBI:15377"/>
        <dbReference type="ChEBI" id="CHEBI:15378"/>
        <dbReference type="ChEBI" id="CHEBI:17790"/>
        <dbReference type="ChEBI" id="CHEBI:29973"/>
        <dbReference type="ChEBI" id="CHEBI:82795"/>
        <dbReference type="EC" id="3.1.1.61"/>
    </reaction>
</comment>
<keyword evidence="4" id="KW-0145">Chemotaxis</keyword>
<gene>
    <name evidence="6" type="ORF">V474_17150</name>
</gene>
<evidence type="ECO:0000256" key="3">
    <source>
        <dbReference type="ARBA" id="ARBA00048267"/>
    </source>
</evidence>
<feature type="active site" evidence="4">
    <location>
        <position position="125"/>
    </location>
</feature>
<feature type="active site" evidence="4">
    <location>
        <position position="32"/>
    </location>
</feature>